<dbReference type="OrthoDB" id="10693849at2759"/>
<dbReference type="Proteomes" id="UP000270094">
    <property type="component" value="Unassembled WGS sequence"/>
</dbReference>
<dbReference type="AlphaFoldDB" id="A0A3P7IDS5"/>
<gene>
    <name evidence="1" type="ORF">SVUK_LOCUS1011</name>
</gene>
<proteinExistence type="predicted"/>
<accession>A0A3P7IDS5</accession>
<name>A0A3P7IDS5_STRVU</name>
<feature type="non-terminal residue" evidence="1">
    <location>
        <position position="1"/>
    </location>
</feature>
<reference evidence="1 2" key="1">
    <citation type="submission" date="2018-11" db="EMBL/GenBank/DDBJ databases">
        <authorList>
            <consortium name="Pathogen Informatics"/>
        </authorList>
    </citation>
    <scope>NUCLEOTIDE SEQUENCE [LARGE SCALE GENOMIC DNA]</scope>
</reference>
<protein>
    <submittedName>
        <fullName evidence="1">Uncharacterized protein</fullName>
    </submittedName>
</protein>
<dbReference type="EMBL" id="UYYB01001883">
    <property type="protein sequence ID" value="VDM66013.1"/>
    <property type="molecule type" value="Genomic_DNA"/>
</dbReference>
<keyword evidence="2" id="KW-1185">Reference proteome</keyword>
<evidence type="ECO:0000313" key="2">
    <source>
        <dbReference type="Proteomes" id="UP000270094"/>
    </source>
</evidence>
<organism evidence="1 2">
    <name type="scientific">Strongylus vulgaris</name>
    <name type="common">Blood worm</name>
    <dbReference type="NCBI Taxonomy" id="40348"/>
    <lineage>
        <taxon>Eukaryota</taxon>
        <taxon>Metazoa</taxon>
        <taxon>Ecdysozoa</taxon>
        <taxon>Nematoda</taxon>
        <taxon>Chromadorea</taxon>
        <taxon>Rhabditida</taxon>
        <taxon>Rhabditina</taxon>
        <taxon>Rhabditomorpha</taxon>
        <taxon>Strongyloidea</taxon>
        <taxon>Strongylidae</taxon>
        <taxon>Strongylus</taxon>
    </lineage>
</organism>
<evidence type="ECO:0000313" key="1">
    <source>
        <dbReference type="EMBL" id="VDM66013.1"/>
    </source>
</evidence>
<sequence>KGVSSYEIDPHKDRGEIKYAKLEFWYVGGYGTYAEEDSTTIDYEDIVIDTVDYEQSSNTVIIRWNARGIWAQEKPVYVVR</sequence>